<name>A0A024RUL4_HYPJR</name>
<dbReference type="OrthoDB" id="3251507at2759"/>
<dbReference type="AlphaFoldDB" id="A0A024RUL4"/>
<reference evidence="2" key="1">
    <citation type="journal article" date="2013" name="Ind. Biotechnol.">
        <title>Comparative genomics analysis of Trichoderma reesei strains.</title>
        <authorList>
            <person name="Koike H."/>
            <person name="Aerts A."/>
            <person name="LaButti K."/>
            <person name="Grigoriev I.V."/>
            <person name="Baker S.E."/>
        </authorList>
    </citation>
    <scope>NUCLEOTIDE SEQUENCE [LARGE SCALE GENOMIC DNA]</scope>
    <source>
        <strain evidence="2">ATCC 56765 / BCRC 32924 / NRRL 11460 / Rut C-30</strain>
    </source>
</reference>
<accession>A0A024RUL4</accession>
<dbReference type="Proteomes" id="UP000024376">
    <property type="component" value="Unassembled WGS sequence"/>
</dbReference>
<gene>
    <name evidence="1" type="ORF">M419DRAFT_13317</name>
</gene>
<evidence type="ECO:0000313" key="1">
    <source>
        <dbReference type="EMBL" id="ETR96758.1"/>
    </source>
</evidence>
<dbReference type="PANTHER" id="PTHR42037">
    <property type="match status" value="1"/>
</dbReference>
<dbReference type="Pfam" id="PF14441">
    <property type="entry name" value="OTT_1508_deam"/>
    <property type="match status" value="1"/>
</dbReference>
<evidence type="ECO:0000313" key="2">
    <source>
        <dbReference type="Proteomes" id="UP000024376"/>
    </source>
</evidence>
<dbReference type="InterPro" id="IPR027796">
    <property type="entry name" value="OTT_1508_deam-like"/>
</dbReference>
<dbReference type="KEGG" id="trr:M419DRAFT_13317"/>
<organism evidence="1 2">
    <name type="scientific">Hypocrea jecorina (strain ATCC 56765 / BCRC 32924 / NRRL 11460 / Rut C-30)</name>
    <name type="common">Trichoderma reesei</name>
    <dbReference type="NCBI Taxonomy" id="1344414"/>
    <lineage>
        <taxon>Eukaryota</taxon>
        <taxon>Fungi</taxon>
        <taxon>Dikarya</taxon>
        <taxon>Ascomycota</taxon>
        <taxon>Pezizomycotina</taxon>
        <taxon>Sordariomycetes</taxon>
        <taxon>Hypocreomycetidae</taxon>
        <taxon>Hypocreales</taxon>
        <taxon>Hypocreaceae</taxon>
        <taxon>Trichoderma</taxon>
    </lineage>
</organism>
<sequence length="529" mass="60260">MTEPIPLRWKFSRRFYEPILLEVVLKKIRPPDFSESQHAPNTIRDSSDSAEPTFRCFVNRLAQVCDNLRGANGATVTGIAVLLEPEGVHYIIGSNNRRAARLHEVGVFVTELLNIAARTTDQQADGGLQVHGEALWHVLRFDENRVRFYLTSTVEHLQSCIDDYDRKYETKSLGILVGPAAEASKFRRQLSELTRLVRIADDRTLDERAYFAACKALFLFIHDAHRQKLGDSISEQARDGEIDSKKNWKDLRHSVGRLHSYYLAVKTIVRASSLWKRLCHDFKVTVIPSAPVHPHPLYRKRPVASEILGRISSDEGKIATYRSLAAGLQPLGLDLGILEECNDFSQTHMVHAEVLVLDYVLKYMQENDDTEFWNNWRYIGSSKPICRLCNYYFTAHTSGVQVRESHNNLYPHWRAPDVFDEAAMKATEKLLDAVIKRTRADVVRSLESQRAQGRQFDSNSFSYQPWQKTATSVSELISNRPSVSDLISNFTNLRTIDEEDGRSTAGEVHDDDEEGRIVFKGRRSLAARG</sequence>
<dbReference type="EMBL" id="KI911189">
    <property type="protein sequence ID" value="ETR96758.1"/>
    <property type="molecule type" value="Genomic_DNA"/>
</dbReference>
<protein>
    <submittedName>
        <fullName evidence="1">Uncharacterized protein</fullName>
    </submittedName>
</protein>
<proteinExistence type="predicted"/>
<dbReference type="HOGENOM" id="CLU_027514_2_2_1"/>
<dbReference type="PANTHER" id="PTHR42037:SF1">
    <property type="match status" value="1"/>
</dbReference>